<accession>A0AAW2G1L4</accession>
<gene>
    <name evidence="1" type="ORF">PUN28_008225</name>
</gene>
<organism evidence="1 2">
    <name type="scientific">Cardiocondyla obscurior</name>
    <dbReference type="NCBI Taxonomy" id="286306"/>
    <lineage>
        <taxon>Eukaryota</taxon>
        <taxon>Metazoa</taxon>
        <taxon>Ecdysozoa</taxon>
        <taxon>Arthropoda</taxon>
        <taxon>Hexapoda</taxon>
        <taxon>Insecta</taxon>
        <taxon>Pterygota</taxon>
        <taxon>Neoptera</taxon>
        <taxon>Endopterygota</taxon>
        <taxon>Hymenoptera</taxon>
        <taxon>Apocrita</taxon>
        <taxon>Aculeata</taxon>
        <taxon>Formicoidea</taxon>
        <taxon>Formicidae</taxon>
        <taxon>Myrmicinae</taxon>
        <taxon>Cardiocondyla</taxon>
    </lineage>
</organism>
<comment type="caution">
    <text evidence="1">The sequence shown here is derived from an EMBL/GenBank/DDBJ whole genome shotgun (WGS) entry which is preliminary data.</text>
</comment>
<keyword evidence="2" id="KW-1185">Reference proteome</keyword>
<evidence type="ECO:0000313" key="2">
    <source>
        <dbReference type="Proteomes" id="UP001430953"/>
    </source>
</evidence>
<evidence type="ECO:0000313" key="1">
    <source>
        <dbReference type="EMBL" id="KAL0120397.1"/>
    </source>
</evidence>
<sequence length="67" mass="8049">MIWIMSINWRNLKLMNRFIVEMMTWGQLEKLELLHSRNIEVYTEELEEFDANKNAAECKTLHFGSTT</sequence>
<dbReference type="Proteomes" id="UP001430953">
    <property type="component" value="Unassembled WGS sequence"/>
</dbReference>
<reference evidence="1 2" key="1">
    <citation type="submission" date="2023-03" db="EMBL/GenBank/DDBJ databases">
        <title>High recombination rates correlate with genetic variation in Cardiocondyla obscurior ants.</title>
        <authorList>
            <person name="Errbii M."/>
        </authorList>
    </citation>
    <scope>NUCLEOTIDE SEQUENCE [LARGE SCALE GENOMIC DNA]</scope>
    <source>
        <strain evidence="1">Alpha-2009</strain>
        <tissue evidence="1">Whole body</tissue>
    </source>
</reference>
<dbReference type="EMBL" id="JADYXP020000007">
    <property type="protein sequence ID" value="KAL0120397.1"/>
    <property type="molecule type" value="Genomic_DNA"/>
</dbReference>
<name>A0AAW2G1L4_9HYME</name>
<dbReference type="AlphaFoldDB" id="A0AAW2G1L4"/>
<proteinExistence type="predicted"/>
<protein>
    <submittedName>
        <fullName evidence="1">Uncharacterized protein</fullName>
    </submittedName>
</protein>